<dbReference type="Proteomes" id="UP000430146">
    <property type="component" value="Unassembled WGS sequence"/>
</dbReference>
<protein>
    <submittedName>
        <fullName evidence="5">HTH-type transcriptional repressor RspR</fullName>
    </submittedName>
</protein>
<dbReference type="CDD" id="cd07377">
    <property type="entry name" value="WHTH_GntR"/>
    <property type="match status" value="1"/>
</dbReference>
<dbReference type="InterPro" id="IPR000524">
    <property type="entry name" value="Tscrpt_reg_HTH_GntR"/>
</dbReference>
<dbReference type="InterPro" id="IPR011711">
    <property type="entry name" value="GntR_C"/>
</dbReference>
<dbReference type="SUPFAM" id="SSF46785">
    <property type="entry name" value="Winged helix' DNA-binding domain"/>
    <property type="match status" value="1"/>
</dbReference>
<dbReference type="PROSITE" id="PS50949">
    <property type="entry name" value="HTH_GNTR"/>
    <property type="match status" value="1"/>
</dbReference>
<dbReference type="AlphaFoldDB" id="A0A5S9R5I4"/>
<evidence type="ECO:0000256" key="1">
    <source>
        <dbReference type="ARBA" id="ARBA00023015"/>
    </source>
</evidence>
<evidence type="ECO:0000259" key="4">
    <source>
        <dbReference type="PROSITE" id="PS50949"/>
    </source>
</evidence>
<feature type="domain" description="HTH gntR-type" evidence="4">
    <location>
        <begin position="48"/>
        <end position="115"/>
    </location>
</feature>
<keyword evidence="2" id="KW-0238">DNA-binding</keyword>
<dbReference type="PANTHER" id="PTHR43537:SF24">
    <property type="entry name" value="GLUCONATE OPERON TRANSCRIPTIONAL REPRESSOR"/>
    <property type="match status" value="1"/>
</dbReference>
<dbReference type="SMART" id="SM00345">
    <property type="entry name" value="HTH_GNTR"/>
    <property type="match status" value="1"/>
</dbReference>
<dbReference type="Pfam" id="PF07729">
    <property type="entry name" value="FCD"/>
    <property type="match status" value="1"/>
</dbReference>
<dbReference type="Gene3D" id="1.10.10.10">
    <property type="entry name" value="Winged helix-like DNA-binding domain superfamily/Winged helix DNA-binding domain"/>
    <property type="match status" value="1"/>
</dbReference>
<evidence type="ECO:0000256" key="3">
    <source>
        <dbReference type="ARBA" id="ARBA00023163"/>
    </source>
</evidence>
<name>A0A5S9R5I4_MYCVN</name>
<evidence type="ECO:0000256" key="2">
    <source>
        <dbReference type="ARBA" id="ARBA00023125"/>
    </source>
</evidence>
<sequence length="253" mass="27532">MPFAGYDLGLMGANHNGVGVDFPAPAEPPNAVGDDLRRLAGQRAQGYQSLGSRVYEILREAILDGTLKPGQKLRQEVLAESIGVSRVPVRSALIQLEADGLVELRDRRGAVVRALTGAQVREIYSIRAVLETHALRLSMASMTGERIARLRRLAQVVDSQQEGGGFLDARSQFYAELYGAEDQPMLWGLIEQLRLKVGRYVLGWRLVGGTSHSHEELLDAVTRGDVEGAVEGICGHLEQVRDGVLAKLEVEVG</sequence>
<dbReference type="Pfam" id="PF00392">
    <property type="entry name" value="GntR"/>
    <property type="match status" value="1"/>
</dbReference>
<dbReference type="PANTHER" id="PTHR43537">
    <property type="entry name" value="TRANSCRIPTIONAL REGULATOR, GNTR FAMILY"/>
    <property type="match status" value="1"/>
</dbReference>
<dbReference type="InterPro" id="IPR036390">
    <property type="entry name" value="WH_DNA-bd_sf"/>
</dbReference>
<dbReference type="GO" id="GO:0003677">
    <property type="term" value="F:DNA binding"/>
    <property type="evidence" value="ECO:0007669"/>
    <property type="project" value="UniProtKB-KW"/>
</dbReference>
<dbReference type="Gene3D" id="1.20.120.530">
    <property type="entry name" value="GntR ligand-binding domain-like"/>
    <property type="match status" value="1"/>
</dbReference>
<dbReference type="GO" id="GO:0003700">
    <property type="term" value="F:DNA-binding transcription factor activity"/>
    <property type="evidence" value="ECO:0007669"/>
    <property type="project" value="InterPro"/>
</dbReference>
<dbReference type="SMART" id="SM00895">
    <property type="entry name" value="FCD"/>
    <property type="match status" value="1"/>
</dbReference>
<gene>
    <name evidence="5" type="primary">rspR_4</name>
    <name evidence="5" type="ORF">AELLOGFF_05431</name>
</gene>
<evidence type="ECO:0000313" key="6">
    <source>
        <dbReference type="Proteomes" id="UP000430146"/>
    </source>
</evidence>
<evidence type="ECO:0000313" key="5">
    <source>
        <dbReference type="EMBL" id="CAA0128103.1"/>
    </source>
</evidence>
<proteinExistence type="predicted"/>
<dbReference type="InterPro" id="IPR036388">
    <property type="entry name" value="WH-like_DNA-bd_sf"/>
</dbReference>
<accession>A0A5S9R5I4</accession>
<dbReference type="InterPro" id="IPR008920">
    <property type="entry name" value="TF_FadR/GntR_C"/>
</dbReference>
<keyword evidence="3" id="KW-0804">Transcription</keyword>
<dbReference type="SUPFAM" id="SSF48008">
    <property type="entry name" value="GntR ligand-binding domain-like"/>
    <property type="match status" value="1"/>
</dbReference>
<organism evidence="5 6">
    <name type="scientific">Mycolicibacterium vanbaalenii</name>
    <name type="common">Mycobacterium vanbaalenii</name>
    <dbReference type="NCBI Taxonomy" id="110539"/>
    <lineage>
        <taxon>Bacteria</taxon>
        <taxon>Bacillati</taxon>
        <taxon>Actinomycetota</taxon>
        <taxon>Actinomycetes</taxon>
        <taxon>Mycobacteriales</taxon>
        <taxon>Mycobacteriaceae</taxon>
        <taxon>Mycolicibacterium</taxon>
    </lineage>
</organism>
<reference evidence="5 6" key="1">
    <citation type="submission" date="2019-11" db="EMBL/GenBank/DDBJ databases">
        <authorList>
            <person name="Holert J."/>
        </authorList>
    </citation>
    <scope>NUCLEOTIDE SEQUENCE [LARGE SCALE GENOMIC DNA]</scope>
    <source>
        <strain evidence="5">BC8_1</strain>
    </source>
</reference>
<dbReference type="EMBL" id="CACSIP010000033">
    <property type="protein sequence ID" value="CAA0128103.1"/>
    <property type="molecule type" value="Genomic_DNA"/>
</dbReference>
<keyword evidence="6" id="KW-1185">Reference proteome</keyword>
<keyword evidence="1" id="KW-0805">Transcription regulation</keyword>